<dbReference type="Proteomes" id="UP001058072">
    <property type="component" value="Chromosome"/>
</dbReference>
<evidence type="ECO:0000313" key="3">
    <source>
        <dbReference type="Proteomes" id="UP001058016"/>
    </source>
</evidence>
<dbReference type="Proteomes" id="UP001058016">
    <property type="component" value="Chromosome"/>
</dbReference>
<dbReference type="InterPro" id="IPR007553">
    <property type="entry name" value="2-thiour_desulf"/>
</dbReference>
<dbReference type="Pfam" id="PF04463">
    <property type="entry name" value="2-thiour_desulf"/>
    <property type="match status" value="1"/>
</dbReference>
<dbReference type="RefSeq" id="WP_201023086.1">
    <property type="nucleotide sequence ID" value="NZ_CP071249.1"/>
</dbReference>
<reference evidence="2 3" key="1">
    <citation type="submission" date="2021-03" db="EMBL/GenBank/DDBJ databases">
        <title>Comparative Genomics and Metabolomics in the genus Turicibacter.</title>
        <authorList>
            <person name="Maki J."/>
            <person name="Looft T."/>
        </authorList>
    </citation>
    <scope>NUCLEOTIDE SEQUENCE</scope>
    <source>
        <strain evidence="2">ISU324</strain>
        <strain evidence="1 3">MMM721</strain>
    </source>
</reference>
<evidence type="ECO:0000313" key="2">
    <source>
        <dbReference type="EMBL" id="UUF09292.1"/>
    </source>
</evidence>
<protein>
    <submittedName>
        <fullName evidence="2">DUF523 domain-containing protein</fullName>
    </submittedName>
</protein>
<keyword evidence="3" id="KW-1185">Reference proteome</keyword>
<organism evidence="2 4">
    <name type="scientific">Turicibacter bilis</name>
    <dbReference type="NCBI Taxonomy" id="2735723"/>
    <lineage>
        <taxon>Bacteria</taxon>
        <taxon>Bacillati</taxon>
        <taxon>Bacillota</taxon>
        <taxon>Erysipelotrichia</taxon>
        <taxon>Erysipelotrichales</taxon>
        <taxon>Turicibacteraceae</taxon>
        <taxon>Turicibacter</taxon>
    </lineage>
</organism>
<sequence>MRVTVSSCLLGIDCRYCGDGYPQEGILKLIKDHQVIPLCPEQLGGYLLFYGNQLNW</sequence>
<dbReference type="EMBL" id="CP071250">
    <property type="protein sequence ID" value="UUF09292.1"/>
    <property type="molecule type" value="Genomic_DNA"/>
</dbReference>
<accession>A0A9Q9CSR0</accession>
<proteinExistence type="predicted"/>
<dbReference type="EMBL" id="CP071249">
    <property type="protein sequence ID" value="UUF05252.1"/>
    <property type="molecule type" value="Genomic_DNA"/>
</dbReference>
<evidence type="ECO:0000313" key="4">
    <source>
        <dbReference type="Proteomes" id="UP001058072"/>
    </source>
</evidence>
<dbReference type="AlphaFoldDB" id="A0A9Q9CSR0"/>
<evidence type="ECO:0000313" key="1">
    <source>
        <dbReference type="EMBL" id="UUF05252.1"/>
    </source>
</evidence>
<gene>
    <name evidence="1" type="ORF">J0J69_09135</name>
    <name evidence="2" type="ORF">J0J70_04845</name>
</gene>
<name>A0A9Q9CSR0_9FIRM</name>